<organism evidence="1 2">
    <name type="scientific">Williamwhitmania taraxaci</name>
    <dbReference type="NCBI Taxonomy" id="1640674"/>
    <lineage>
        <taxon>Bacteria</taxon>
        <taxon>Pseudomonadati</taxon>
        <taxon>Bacteroidota</taxon>
        <taxon>Bacteroidia</taxon>
        <taxon>Bacteroidales</taxon>
        <taxon>Williamwhitmaniaceae</taxon>
        <taxon>Williamwhitmania</taxon>
    </lineage>
</organism>
<evidence type="ECO:0000313" key="1">
    <source>
        <dbReference type="EMBL" id="SDD23993.1"/>
    </source>
</evidence>
<sequence>MRLKITLLQSVATIFVFSLLFGCDPADSRLRIVNNSDTDIYFFYTFNDSLKDLEILRNGYYRNSLLSD</sequence>
<reference evidence="1 2" key="1">
    <citation type="submission" date="2016-09" db="EMBL/GenBank/DDBJ databases">
        <authorList>
            <person name="Capua I."/>
            <person name="De Benedictis P."/>
            <person name="Joannis T."/>
            <person name="Lombin L.H."/>
            <person name="Cattoli G."/>
        </authorList>
    </citation>
    <scope>NUCLEOTIDE SEQUENCE [LARGE SCALE GENOMIC DNA]</scope>
    <source>
        <strain evidence="1 2">A7P-90m</strain>
    </source>
</reference>
<dbReference type="EMBL" id="FMYP01000112">
    <property type="protein sequence ID" value="SDD23993.1"/>
    <property type="molecule type" value="Genomic_DNA"/>
</dbReference>
<dbReference type="STRING" id="1640674.SAMN05216323_11122"/>
<dbReference type="Proteomes" id="UP000199452">
    <property type="component" value="Unassembled WGS sequence"/>
</dbReference>
<dbReference type="PROSITE" id="PS51257">
    <property type="entry name" value="PROKAR_LIPOPROTEIN"/>
    <property type="match status" value="1"/>
</dbReference>
<keyword evidence="2" id="KW-1185">Reference proteome</keyword>
<evidence type="ECO:0000313" key="2">
    <source>
        <dbReference type="Proteomes" id="UP000199452"/>
    </source>
</evidence>
<protein>
    <recommendedName>
        <fullName evidence="3">Lipoprotein</fullName>
    </recommendedName>
</protein>
<proteinExistence type="predicted"/>
<gene>
    <name evidence="1" type="ORF">SAMN05216323_11122</name>
</gene>
<dbReference type="AlphaFoldDB" id="A0A1G6T4W7"/>
<name>A0A1G6T4W7_9BACT</name>
<evidence type="ECO:0008006" key="3">
    <source>
        <dbReference type="Google" id="ProtNLM"/>
    </source>
</evidence>
<accession>A0A1G6T4W7</accession>